<feature type="region of interest" description="Disordered" evidence="1">
    <location>
        <begin position="151"/>
        <end position="180"/>
    </location>
</feature>
<evidence type="ECO:0000313" key="5">
    <source>
        <dbReference type="Proteomes" id="UP000324241"/>
    </source>
</evidence>
<dbReference type="AlphaFoldDB" id="A0A4S3JFY6"/>
<feature type="compositionally biased region" description="Polar residues" evidence="1">
    <location>
        <begin position="574"/>
        <end position="589"/>
    </location>
</feature>
<feature type="compositionally biased region" description="Polar residues" evidence="1">
    <location>
        <begin position="823"/>
        <end position="835"/>
    </location>
</feature>
<dbReference type="GeneID" id="54333449"/>
<feature type="compositionally biased region" description="Basic and acidic residues" evidence="1">
    <location>
        <begin position="48"/>
        <end position="62"/>
    </location>
</feature>
<proteinExistence type="predicted"/>
<feature type="compositionally biased region" description="Low complexity" evidence="1">
    <location>
        <begin position="264"/>
        <end position="273"/>
    </location>
</feature>
<feature type="region of interest" description="Disordered" evidence="1">
    <location>
        <begin position="222"/>
        <end position="285"/>
    </location>
</feature>
<protein>
    <submittedName>
        <fullName evidence="3">Uncharacterized protein</fullName>
    </submittedName>
</protein>
<feature type="region of interest" description="Disordered" evidence="1">
    <location>
        <begin position="307"/>
        <end position="354"/>
    </location>
</feature>
<dbReference type="OrthoDB" id="9975114at2759"/>
<feature type="compositionally biased region" description="Basic and acidic residues" evidence="1">
    <location>
        <begin position="766"/>
        <end position="775"/>
    </location>
</feature>
<feature type="region of interest" description="Disordered" evidence="1">
    <location>
        <begin position="700"/>
        <end position="725"/>
    </location>
</feature>
<feature type="compositionally biased region" description="Basic residues" evidence="1">
    <location>
        <begin position="1"/>
        <end position="21"/>
    </location>
</feature>
<feature type="compositionally biased region" description="Polar residues" evidence="1">
    <location>
        <begin position="402"/>
        <end position="420"/>
    </location>
</feature>
<evidence type="ECO:0000256" key="1">
    <source>
        <dbReference type="SAM" id="MobiDB-lite"/>
    </source>
</evidence>
<feature type="region of interest" description="Disordered" evidence="1">
    <location>
        <begin position="823"/>
        <end position="904"/>
    </location>
</feature>
<dbReference type="Proteomes" id="UP000324241">
    <property type="component" value="Unassembled WGS sequence"/>
</dbReference>
<feature type="region of interest" description="Disordered" evidence="1">
    <location>
        <begin position="742"/>
        <end position="809"/>
    </location>
</feature>
<feature type="compositionally biased region" description="Polar residues" evidence="1">
    <location>
        <begin position="613"/>
        <end position="623"/>
    </location>
</feature>
<sequence length="904" mass="100707">MAPTAHLRRIQSTRSILKARKGSVSPEFSDLDMAKQHATAAASLAMRRSTERSSTDSQRSYDRLGGPESMAVPRRKHRSDNSVQFPEDDSDNTSVPSFRPQLTDGTSQNDPMSLVVLPPINEFGGLEGPVASLPSSYRRLRKTRSMFSTGQRFSRNSCGASSSFDPQAADDRPRAYDVPRSSRTLRRSMSFFRSDHRSSNTLHHAKSHDAAIQMARREFQKQTAPDLGENRQSSFMKRPKREHKPFRRTFRNMSASGGDMANTPSPKGPSKSGFPLGRTRSFSSSVKRGIKRVLGFSKPLTGQLDVQASTSCDARHPVPSPIKSRKETKSPSENKRPYRGDNLHRLNIPSRPDTIRSARSYESFATTRSRVTSWADSTAANTVTAYKGADRSHLSIINEKGVSNESAEQINPGASSTQEQVPYHNHLRPDGSVDSQRLYMALMKRIRRNSTRDSAEDLVFGQVKEHRAIPTRASSLHPRRSRQTIRHVPSDESIVSPKSFATAWGDTTTPHSQWHQQTRECFPMQKARYLQQDECERPCNYSSVGARETPQTTRATEDDSSSVIVTSLRGLNTGLHSPSVYSRTTGESTPTKEDQRAYSGSTGPDDEPGVATIFSSQRSTYSSPVGKRGPESSASESPTRPSAEWQQWMQSQMERIDTLTPRCDHYREDTEIHNEDFPDQIFSQRKWTPDGILNMQEVSDRPSLTRGSSTSCKLATSSNFSRPFSRSSSIRTIAGTQKDIVGNTAASGSSMPILQKPSGGTPERVFSPDRGRTKDSYPVPMQLRPSNRLRYSVSPTPKREVKETQQKMTVGGIHERYQATRSPISQNGKPFQIRSTRARHDSVRPTNENLKVEDGQLDPKESHSSDVGSGISSKRMVELFLNSRRQQMGPGRLDDDSASEGAFI</sequence>
<comment type="caution">
    <text evidence="3">The sequence shown here is derived from an EMBL/GenBank/DDBJ whole genome shotgun (WGS) entry which is preliminary data.</text>
</comment>
<feature type="region of interest" description="Disordered" evidence="1">
    <location>
        <begin position="541"/>
        <end position="646"/>
    </location>
</feature>
<evidence type="ECO:0000313" key="2">
    <source>
        <dbReference type="EMBL" id="KAA8641809.1"/>
    </source>
</evidence>
<feature type="compositionally biased region" description="Basic and acidic residues" evidence="1">
    <location>
        <begin position="850"/>
        <end position="864"/>
    </location>
</feature>
<evidence type="ECO:0000313" key="3">
    <source>
        <dbReference type="EMBL" id="THC94045.1"/>
    </source>
</evidence>
<dbReference type="EMBL" id="SOSA01000229">
    <property type="protein sequence ID" value="THC94045.1"/>
    <property type="molecule type" value="Genomic_DNA"/>
</dbReference>
<dbReference type="VEuPathDB" id="FungiDB:EYZ11_006487"/>
<gene>
    <name evidence="2" type="ORF">ATNIH1004_010748</name>
    <name evidence="3" type="ORF">EYZ11_006487</name>
</gene>
<feature type="compositionally biased region" description="Basic and acidic residues" evidence="1">
    <location>
        <begin position="324"/>
        <end position="344"/>
    </location>
</feature>
<feature type="compositionally biased region" description="Polar residues" evidence="1">
    <location>
        <begin position="632"/>
        <end position="646"/>
    </location>
</feature>
<feature type="compositionally biased region" description="Polar residues" evidence="1">
    <location>
        <begin position="705"/>
        <end position="716"/>
    </location>
</feature>
<dbReference type="STRING" id="1220188.A0A4S3JFY6"/>
<feature type="region of interest" description="Disordered" evidence="1">
    <location>
        <begin position="402"/>
        <end position="431"/>
    </location>
</feature>
<organism evidence="3 4">
    <name type="scientific">Aspergillus tanneri</name>
    <dbReference type="NCBI Taxonomy" id="1220188"/>
    <lineage>
        <taxon>Eukaryota</taxon>
        <taxon>Fungi</taxon>
        <taxon>Dikarya</taxon>
        <taxon>Ascomycota</taxon>
        <taxon>Pezizomycotina</taxon>
        <taxon>Eurotiomycetes</taxon>
        <taxon>Eurotiomycetidae</taxon>
        <taxon>Eurotiales</taxon>
        <taxon>Aspergillaceae</taxon>
        <taxon>Aspergillus</taxon>
        <taxon>Aspergillus subgen. Circumdati</taxon>
    </lineage>
</organism>
<evidence type="ECO:0000313" key="4">
    <source>
        <dbReference type="Proteomes" id="UP000308092"/>
    </source>
</evidence>
<dbReference type="EMBL" id="QUQM01000008">
    <property type="protein sequence ID" value="KAA8641809.1"/>
    <property type="molecule type" value="Genomic_DNA"/>
</dbReference>
<dbReference type="Proteomes" id="UP000308092">
    <property type="component" value="Unassembled WGS sequence"/>
</dbReference>
<name>A0A4S3JFY6_9EURO</name>
<reference evidence="2 5" key="2">
    <citation type="submission" date="2019-08" db="EMBL/GenBank/DDBJ databases">
        <title>The genome sequence of a newly discovered highly antifungal drug resistant Aspergillus species, Aspergillus tanneri NIH 1004.</title>
        <authorList>
            <person name="Mounaud S."/>
            <person name="Singh I."/>
            <person name="Joardar V."/>
            <person name="Pakala S."/>
            <person name="Pakala S."/>
            <person name="Venepally P."/>
            <person name="Chung J.K."/>
            <person name="Losada L."/>
            <person name="Nierman W.C."/>
        </authorList>
    </citation>
    <scope>NUCLEOTIDE SEQUENCE [LARGE SCALE GENOMIC DNA]</scope>
    <source>
        <strain evidence="2 5">NIH1004</strain>
    </source>
</reference>
<keyword evidence="4" id="KW-1185">Reference proteome</keyword>
<accession>A0A4S3JFY6</accession>
<feature type="compositionally biased region" description="Polar residues" evidence="1">
    <location>
        <begin position="151"/>
        <end position="165"/>
    </location>
</feature>
<feature type="compositionally biased region" description="Basic residues" evidence="1">
    <location>
        <begin position="237"/>
        <end position="250"/>
    </location>
</feature>
<reference evidence="3 4" key="1">
    <citation type="submission" date="2019-03" db="EMBL/GenBank/DDBJ databases">
        <title>The genome sequence of a newly discovered highly antifungal drug resistant Aspergillus species, Aspergillus tanneri NIH 1004.</title>
        <authorList>
            <person name="Mounaud S."/>
            <person name="Singh I."/>
            <person name="Joardar V."/>
            <person name="Pakala S."/>
            <person name="Pakala S."/>
            <person name="Venepally P."/>
            <person name="Hoover J."/>
            <person name="Nierman W."/>
            <person name="Chung J."/>
            <person name="Losada L."/>
        </authorList>
    </citation>
    <scope>NUCLEOTIDE SEQUENCE [LARGE SCALE GENOMIC DNA]</scope>
    <source>
        <strain evidence="3 4">NIH1004</strain>
    </source>
</reference>
<feature type="region of interest" description="Disordered" evidence="1">
    <location>
        <begin position="1"/>
        <end position="111"/>
    </location>
</feature>
<dbReference type="RefSeq" id="XP_033421171.1">
    <property type="nucleotide sequence ID" value="XM_033575316.1"/>
</dbReference>